<name>A0A382DLK5_9ZZZZ</name>
<dbReference type="AlphaFoldDB" id="A0A382DLK5"/>
<evidence type="ECO:0008006" key="4">
    <source>
        <dbReference type="Google" id="ProtNLM"/>
    </source>
</evidence>
<evidence type="ECO:0000256" key="1">
    <source>
        <dbReference type="ARBA" id="ARBA00022723"/>
    </source>
</evidence>
<proteinExistence type="predicted"/>
<evidence type="ECO:0000256" key="2">
    <source>
        <dbReference type="ARBA" id="ARBA00023004"/>
    </source>
</evidence>
<dbReference type="InterPro" id="IPR008775">
    <property type="entry name" value="Phytyl_CoA_dOase-like"/>
</dbReference>
<organism evidence="3">
    <name type="scientific">marine metagenome</name>
    <dbReference type="NCBI Taxonomy" id="408172"/>
    <lineage>
        <taxon>unclassified sequences</taxon>
        <taxon>metagenomes</taxon>
        <taxon>ecological metagenomes</taxon>
    </lineage>
</organism>
<gene>
    <name evidence="3" type="ORF">METZ01_LOCUS192220</name>
</gene>
<reference evidence="3" key="1">
    <citation type="submission" date="2018-05" db="EMBL/GenBank/DDBJ databases">
        <authorList>
            <person name="Lanie J.A."/>
            <person name="Ng W.-L."/>
            <person name="Kazmierczak K.M."/>
            <person name="Andrzejewski T.M."/>
            <person name="Davidsen T.M."/>
            <person name="Wayne K.J."/>
            <person name="Tettelin H."/>
            <person name="Glass J.I."/>
            <person name="Rusch D."/>
            <person name="Podicherti R."/>
            <person name="Tsui H.-C.T."/>
            <person name="Winkler M.E."/>
        </authorList>
    </citation>
    <scope>NUCLEOTIDE SEQUENCE</scope>
</reference>
<dbReference type="PANTHER" id="PTHR20883:SF15">
    <property type="entry name" value="PHYTANOYL-COA DIOXYGENASE DOMAIN-CONTAINING PROTEIN 1"/>
    <property type="match status" value="1"/>
</dbReference>
<sequence>MQNAAWKSTEKYNDTYRKIRELELDEHVSDLDAYGFTIVPKEKVAPDKFLHRITETVLRVATERTGIEHQLERNGNRGQYETNPHRDNQYLLFYLLMDDPVFEEWLLNPTMNTLARYLLDDAIQLSSMTSFVKWKGAWEESEPNEQPPATTMGLHTDGPGSSFGVLPQAYANVCNSAYCLTDYTRIDGCIAMVPGSHRWGRNPQPGEAEDQAVPVEAPAGSLIVWHGNTWHGSFPKQTDGLRLNVTSFMCNPALKTQELYREHVPQEMLDRNPSEFADILGINDPMGWKREGPDMSKWPGKRKVEV</sequence>
<accession>A0A382DLK5</accession>
<keyword evidence="2" id="KW-0408">Iron</keyword>
<dbReference type="SUPFAM" id="SSF51197">
    <property type="entry name" value="Clavaminate synthase-like"/>
    <property type="match status" value="1"/>
</dbReference>
<protein>
    <recommendedName>
        <fullName evidence="4">Phytanoyl-CoA dioxygenase family protein</fullName>
    </recommendedName>
</protein>
<dbReference type="Pfam" id="PF05721">
    <property type="entry name" value="PhyH"/>
    <property type="match status" value="1"/>
</dbReference>
<dbReference type="PANTHER" id="PTHR20883">
    <property type="entry name" value="PHYTANOYL-COA DIOXYGENASE DOMAIN CONTAINING 1"/>
    <property type="match status" value="1"/>
</dbReference>
<dbReference type="GO" id="GO:0046872">
    <property type="term" value="F:metal ion binding"/>
    <property type="evidence" value="ECO:0007669"/>
    <property type="project" value="UniProtKB-KW"/>
</dbReference>
<dbReference type="Gene3D" id="2.60.120.620">
    <property type="entry name" value="q2cbj1_9rhob like domain"/>
    <property type="match status" value="1"/>
</dbReference>
<dbReference type="EMBL" id="UINC01040041">
    <property type="protein sequence ID" value="SVB39366.1"/>
    <property type="molecule type" value="Genomic_DNA"/>
</dbReference>
<evidence type="ECO:0000313" key="3">
    <source>
        <dbReference type="EMBL" id="SVB39366.1"/>
    </source>
</evidence>
<keyword evidence="1" id="KW-0479">Metal-binding</keyword>